<dbReference type="InterPro" id="IPR011701">
    <property type="entry name" value="MFS"/>
</dbReference>
<proteinExistence type="inferred from homology"/>
<feature type="transmembrane region" description="Helical" evidence="7">
    <location>
        <begin position="311"/>
        <end position="331"/>
    </location>
</feature>
<dbReference type="InterPro" id="IPR004752">
    <property type="entry name" value="AmpG_permease/AT-1"/>
</dbReference>
<dbReference type="SUPFAM" id="SSF103473">
    <property type="entry name" value="MFS general substrate transporter"/>
    <property type="match status" value="1"/>
</dbReference>
<name>A0ABT5WSA2_9SPHN</name>
<dbReference type="EMBL" id="JARESE010000049">
    <property type="protein sequence ID" value="MDE8652915.1"/>
    <property type="molecule type" value="Genomic_DNA"/>
</dbReference>
<accession>A0ABT5WSA2</accession>
<evidence type="ECO:0000256" key="5">
    <source>
        <dbReference type="ARBA" id="ARBA00022989"/>
    </source>
</evidence>
<evidence type="ECO:0000313" key="10">
    <source>
        <dbReference type="Proteomes" id="UP001216253"/>
    </source>
</evidence>
<keyword evidence="3" id="KW-0813">Transport</keyword>
<evidence type="ECO:0000256" key="6">
    <source>
        <dbReference type="ARBA" id="ARBA00023136"/>
    </source>
</evidence>
<evidence type="ECO:0000256" key="1">
    <source>
        <dbReference type="ARBA" id="ARBA00004141"/>
    </source>
</evidence>
<evidence type="ECO:0000256" key="3">
    <source>
        <dbReference type="ARBA" id="ARBA00022448"/>
    </source>
</evidence>
<feature type="transmembrane region" description="Helical" evidence="7">
    <location>
        <begin position="29"/>
        <end position="51"/>
    </location>
</feature>
<dbReference type="PANTHER" id="PTHR12778:SF10">
    <property type="entry name" value="MAJOR FACILITATOR SUPERFAMILY DOMAIN-CONTAINING PROTEIN 3"/>
    <property type="match status" value="1"/>
</dbReference>
<keyword evidence="5 7" id="KW-1133">Transmembrane helix</keyword>
<dbReference type="InterPro" id="IPR020846">
    <property type="entry name" value="MFS_dom"/>
</dbReference>
<comment type="similarity">
    <text evidence="2">Belongs to the major facilitator superfamily.</text>
</comment>
<feature type="transmembrane region" description="Helical" evidence="7">
    <location>
        <begin position="232"/>
        <end position="254"/>
    </location>
</feature>
<reference evidence="9 10" key="1">
    <citation type="submission" date="2023-03" db="EMBL/GenBank/DDBJ databases">
        <title>NovoSphingobium album sp. nov. isolated from polycyclic aromatic hydrocarbons- and heavy-metal polluted soil.</title>
        <authorList>
            <person name="Liu Z."/>
            <person name="Wang K."/>
        </authorList>
    </citation>
    <scope>NUCLEOTIDE SEQUENCE [LARGE SCALE GENOMIC DNA]</scope>
    <source>
        <strain evidence="9 10">H3SJ31-1</strain>
    </source>
</reference>
<dbReference type="PANTHER" id="PTHR12778">
    <property type="entry name" value="SOLUTE CARRIER FAMILY 33 ACETYL-COA TRANSPORTER -RELATED"/>
    <property type="match status" value="1"/>
</dbReference>
<keyword evidence="4 7" id="KW-0812">Transmembrane</keyword>
<dbReference type="Pfam" id="PF07690">
    <property type="entry name" value="MFS_1"/>
    <property type="match status" value="1"/>
</dbReference>
<comment type="caution">
    <text evidence="9">The sequence shown here is derived from an EMBL/GenBank/DDBJ whole genome shotgun (WGS) entry which is preliminary data.</text>
</comment>
<dbReference type="PROSITE" id="PS50850">
    <property type="entry name" value="MFS"/>
    <property type="match status" value="1"/>
</dbReference>
<protein>
    <submittedName>
        <fullName evidence="9">MFS transporter</fullName>
    </submittedName>
</protein>
<sequence length="446" mass="46980">METETIEPAPAQRRDLWESIRPYLEKESLAAFFLGVSSGFPYAMIGATLTTRLAQDGIEKSTITAFTLAFLVYNLKVFWAWIIDGVHLPAIGQLGQRVSWMLVTGLLVIAATINLALVDPAGDIGGTVLAAVLVGAAGASFDIVIDAYRIETLKPYQLGTGSGMSQYGWRIGSTGAGALALVVAARWGWSSAYVACAVFAIPAMAVALLLGEPARHVIVARRKGLAEVWASIVGPFIEFFQRSGAVLVLIFILVHKVGDTLANLTFRLLFDDLGFSNDEIAIYDVGVGFWAYFIGIFIGGIAYARLGLKRSVLIALVLMGISNLSFALLAAAGHSNIGMAGAIGFENAASGYGGVVVVAYFSALCDLRFTAAQYALISAGASVVGRFLTGTTAGALIEAMGYVNFYLLTTLAALPGIVLFWWMSRTGLVDAAMGTAGEVGEGGARS</sequence>
<evidence type="ECO:0000256" key="7">
    <source>
        <dbReference type="SAM" id="Phobius"/>
    </source>
</evidence>
<comment type="subcellular location">
    <subcellularLocation>
        <location evidence="1">Membrane</location>
        <topology evidence="1">Multi-pass membrane protein</topology>
    </subcellularLocation>
</comment>
<feature type="transmembrane region" description="Helical" evidence="7">
    <location>
        <begin position="98"/>
        <end position="118"/>
    </location>
</feature>
<evidence type="ECO:0000259" key="8">
    <source>
        <dbReference type="PROSITE" id="PS50850"/>
    </source>
</evidence>
<keyword evidence="6 7" id="KW-0472">Membrane</keyword>
<dbReference type="RefSeq" id="WP_275229015.1">
    <property type="nucleotide sequence ID" value="NZ_JARESE010000049.1"/>
</dbReference>
<feature type="transmembrane region" description="Helical" evidence="7">
    <location>
        <begin position="124"/>
        <end position="146"/>
    </location>
</feature>
<keyword evidence="10" id="KW-1185">Reference proteome</keyword>
<dbReference type="Proteomes" id="UP001216253">
    <property type="component" value="Unassembled WGS sequence"/>
</dbReference>
<feature type="transmembrane region" description="Helical" evidence="7">
    <location>
        <begin position="280"/>
        <end position="304"/>
    </location>
</feature>
<feature type="domain" description="Major facilitator superfamily (MFS) profile" evidence="8">
    <location>
        <begin position="27"/>
        <end position="427"/>
    </location>
</feature>
<evidence type="ECO:0000313" key="9">
    <source>
        <dbReference type="EMBL" id="MDE8652915.1"/>
    </source>
</evidence>
<feature type="transmembrane region" description="Helical" evidence="7">
    <location>
        <begin position="337"/>
        <end position="362"/>
    </location>
</feature>
<feature type="transmembrane region" description="Helical" evidence="7">
    <location>
        <begin position="403"/>
        <end position="423"/>
    </location>
</feature>
<evidence type="ECO:0000256" key="2">
    <source>
        <dbReference type="ARBA" id="ARBA00008335"/>
    </source>
</evidence>
<evidence type="ECO:0000256" key="4">
    <source>
        <dbReference type="ARBA" id="ARBA00022692"/>
    </source>
</evidence>
<organism evidence="9 10">
    <name type="scientific">Novosphingobium album</name>
    <name type="common">ex Liu et al. 2023</name>
    <dbReference type="NCBI Taxonomy" id="3031130"/>
    <lineage>
        <taxon>Bacteria</taxon>
        <taxon>Pseudomonadati</taxon>
        <taxon>Pseudomonadota</taxon>
        <taxon>Alphaproteobacteria</taxon>
        <taxon>Sphingomonadales</taxon>
        <taxon>Sphingomonadaceae</taxon>
        <taxon>Novosphingobium</taxon>
    </lineage>
</organism>
<dbReference type="Gene3D" id="1.20.1250.20">
    <property type="entry name" value="MFS general substrate transporter like domains"/>
    <property type="match status" value="2"/>
</dbReference>
<dbReference type="InterPro" id="IPR036259">
    <property type="entry name" value="MFS_trans_sf"/>
</dbReference>
<feature type="transmembrane region" description="Helical" evidence="7">
    <location>
        <begin position="63"/>
        <end position="86"/>
    </location>
</feature>
<feature type="transmembrane region" description="Helical" evidence="7">
    <location>
        <begin position="191"/>
        <end position="211"/>
    </location>
</feature>
<gene>
    <name evidence="9" type="ORF">PYV00_14500</name>
</gene>